<evidence type="ECO:0000313" key="5">
    <source>
        <dbReference type="Proteomes" id="UP000670475"/>
    </source>
</evidence>
<comment type="caution">
    <text evidence="4">The sequence shown here is derived from an EMBL/GenBank/DDBJ whole genome shotgun (WGS) entry which is preliminary data.</text>
</comment>
<dbReference type="Proteomes" id="UP000670475">
    <property type="component" value="Unassembled WGS sequence"/>
</dbReference>
<protein>
    <submittedName>
        <fullName evidence="4">Amidase</fullName>
        <ecNumber evidence="4">3.5.1.4</ecNumber>
    </submittedName>
</protein>
<organism evidence="4 5">
    <name type="scientific">Streptomyces montanisoli</name>
    <dbReference type="NCBI Taxonomy" id="2798581"/>
    <lineage>
        <taxon>Bacteria</taxon>
        <taxon>Bacillati</taxon>
        <taxon>Actinomycetota</taxon>
        <taxon>Actinomycetes</taxon>
        <taxon>Kitasatosporales</taxon>
        <taxon>Streptomycetaceae</taxon>
        <taxon>Streptomyces</taxon>
    </lineage>
</organism>
<evidence type="ECO:0000313" key="4">
    <source>
        <dbReference type="EMBL" id="MBP0458312.1"/>
    </source>
</evidence>
<dbReference type="SUPFAM" id="SSF75304">
    <property type="entry name" value="Amidase signature (AS) enzymes"/>
    <property type="match status" value="1"/>
</dbReference>
<evidence type="ECO:0000256" key="1">
    <source>
        <dbReference type="ARBA" id="ARBA00009199"/>
    </source>
</evidence>
<dbReference type="PANTHER" id="PTHR11895:SF7">
    <property type="entry name" value="GLUTAMYL-TRNA(GLN) AMIDOTRANSFERASE SUBUNIT A, MITOCHONDRIAL"/>
    <property type="match status" value="1"/>
</dbReference>
<feature type="region of interest" description="Disordered" evidence="2">
    <location>
        <begin position="149"/>
        <end position="177"/>
    </location>
</feature>
<dbReference type="InterPro" id="IPR023631">
    <property type="entry name" value="Amidase_dom"/>
</dbReference>
<dbReference type="GO" id="GO:0004040">
    <property type="term" value="F:amidase activity"/>
    <property type="evidence" value="ECO:0007669"/>
    <property type="project" value="UniProtKB-EC"/>
</dbReference>
<sequence>MTGIGDQAVRTDRPTRTADDDLCSRTATELLAGYRDLTLSPVRVTEAVLARIAELDPLVNAFCLVDEEAARRDAAASQERWRRGEPLGLLDGVPVSIKDLLLTRGWPTLRGSLSADPAAPCEQDAPSVGRMREHGAVFVGKTTTPEFGWKGVTDGPLTGVTRNPWDPSRTSGGSSGGSAAAVALGLGPLSVGTDGGGSVRIPASFCGVFGFKPTYGRIPLYPASPFGTLAHAGPLARTVEDAALMMDVLCGPDDRDWSGLPPYEGSFRALLGEGRSSGGGGLSGLRVAWSTSLAGTDAGPDVAARVRHAVELLAGLGAEVEEAAPGFADPVAAYHTLWFSGAAKVVEHLAPEQFARLDPGLAEICRQGAAMSALDYLGAVDARMALGVEMGRFHRTYDLLVVPTLPGTAFEAGHEVPPGSRHERWTGWTPFTYPFNLTQQPAATVPCGPGADGLPVGVQLVAARNRDDVVLRASHALFEALSAEGTVSAAPVDPRG</sequence>
<comment type="similarity">
    <text evidence="1">Belongs to the amidase family.</text>
</comment>
<dbReference type="PROSITE" id="PS00571">
    <property type="entry name" value="AMIDASES"/>
    <property type="match status" value="1"/>
</dbReference>
<dbReference type="AlphaFoldDB" id="A0A940MC66"/>
<reference evidence="4" key="1">
    <citation type="submission" date="2021-03" db="EMBL/GenBank/DDBJ databases">
        <title>Whole genome sequence of Streptomyces bomunensis MMS17-BM035.</title>
        <authorList>
            <person name="Lee J.H."/>
        </authorList>
    </citation>
    <scope>NUCLEOTIDE SEQUENCE</scope>
    <source>
        <strain evidence="4">MMS17-BM035</strain>
    </source>
</reference>
<keyword evidence="4" id="KW-0378">Hydrolase</keyword>
<dbReference type="Gene3D" id="3.90.1300.10">
    <property type="entry name" value="Amidase signature (AS) domain"/>
    <property type="match status" value="1"/>
</dbReference>
<gene>
    <name evidence="4" type="ORF">JFN87_12475</name>
</gene>
<feature type="domain" description="Amidase" evidence="3">
    <location>
        <begin position="43"/>
        <end position="471"/>
    </location>
</feature>
<dbReference type="EC" id="3.5.1.4" evidence="4"/>
<dbReference type="InterPro" id="IPR036928">
    <property type="entry name" value="AS_sf"/>
</dbReference>
<evidence type="ECO:0000259" key="3">
    <source>
        <dbReference type="Pfam" id="PF01425"/>
    </source>
</evidence>
<dbReference type="InterPro" id="IPR000120">
    <property type="entry name" value="Amidase"/>
</dbReference>
<dbReference type="Pfam" id="PF01425">
    <property type="entry name" value="Amidase"/>
    <property type="match status" value="1"/>
</dbReference>
<evidence type="ECO:0000256" key="2">
    <source>
        <dbReference type="SAM" id="MobiDB-lite"/>
    </source>
</evidence>
<proteinExistence type="inferred from homology"/>
<accession>A0A940MC66</accession>
<dbReference type="EMBL" id="JAGIQL010000039">
    <property type="protein sequence ID" value="MBP0458312.1"/>
    <property type="molecule type" value="Genomic_DNA"/>
</dbReference>
<dbReference type="PANTHER" id="PTHR11895">
    <property type="entry name" value="TRANSAMIDASE"/>
    <property type="match status" value="1"/>
</dbReference>
<name>A0A940MC66_9ACTN</name>
<dbReference type="InterPro" id="IPR020556">
    <property type="entry name" value="Amidase_CS"/>
</dbReference>
<dbReference type="RefSeq" id="WP_209340075.1">
    <property type="nucleotide sequence ID" value="NZ_JAGIQL010000039.1"/>
</dbReference>
<keyword evidence="5" id="KW-1185">Reference proteome</keyword>
<dbReference type="NCBIfam" id="NF004815">
    <property type="entry name" value="PRK06169.1"/>
    <property type="match status" value="1"/>
</dbReference>